<dbReference type="InterPro" id="IPR036322">
    <property type="entry name" value="WD40_repeat_dom_sf"/>
</dbReference>
<keyword evidence="5" id="KW-0131">Cell cycle</keyword>
<dbReference type="PROSITE" id="PS50082">
    <property type="entry name" value="WD_REPEATS_2"/>
    <property type="match status" value="1"/>
</dbReference>
<dbReference type="Pfam" id="PF00400">
    <property type="entry name" value="WD40"/>
    <property type="match status" value="2"/>
</dbReference>
<organism evidence="8 9">
    <name type="scientific">Trypanosoma brucei equiperdum</name>
    <dbReference type="NCBI Taxonomy" id="630700"/>
    <lineage>
        <taxon>Eukaryota</taxon>
        <taxon>Discoba</taxon>
        <taxon>Euglenozoa</taxon>
        <taxon>Kinetoplastea</taxon>
        <taxon>Metakinetoplastina</taxon>
        <taxon>Trypanosomatida</taxon>
        <taxon>Trypanosomatidae</taxon>
        <taxon>Trypanosoma</taxon>
    </lineage>
</organism>
<keyword evidence="1 6" id="KW-0853">WD repeat</keyword>
<gene>
    <name evidence="8" type="ORF">DPX39_100116400</name>
</gene>
<keyword evidence="4" id="KW-0498">Mitosis</keyword>
<dbReference type="SMART" id="SM00320">
    <property type="entry name" value="WD40"/>
    <property type="match status" value="3"/>
</dbReference>
<dbReference type="AlphaFoldDB" id="A0A3L6KWC3"/>
<evidence type="ECO:0000313" key="9">
    <source>
        <dbReference type="Proteomes" id="UP000266743"/>
    </source>
</evidence>
<evidence type="ECO:0000313" key="8">
    <source>
        <dbReference type="EMBL" id="RHW68684.1"/>
    </source>
</evidence>
<dbReference type="InterPro" id="IPR015943">
    <property type="entry name" value="WD40/YVTN_repeat-like_dom_sf"/>
</dbReference>
<dbReference type="InterPro" id="IPR001680">
    <property type="entry name" value="WD40_rpt"/>
</dbReference>
<sequence>MRHWAQAEYDSTASEFRSKRHAQLCSSTPLQKLSTNNPRMMSRSPVEDETPPVRLSRHIPQREGMDMVVSAYNLTTSPTPPLVLSPGVGASGVLSLPHSAGASFSSHFSESIVSDDSSYVTSMYNEVLAEQLSSESTQKQRKIGGEVLGFNNADSLRSLVAPNLASSGRGRTISGSVSPTEDDGPKHCEYSANTNSTRTAVAPLFAHAPTGRAMLLKKIKPGKAPTQRVMFTTPERTLDAPEFPSDVSQLLHWGTNNKLIIGLKNGLHGWDAETAKASQIVCLEEHATIRAVHWLDGCTCVALALDEGPVAIYDCHQVGFLRTLQTCLSGKARPSYIAANGPLLSVGLNSGTGGVYVFDLRTKNALISVYEGHANGVASLNYCTKEPFYLAAGYANGAVRVWDARRANCPRYVFDSVHSGPVTAIHWDPDKRSKMYTGGQDGMMCYVDTNAPTTNVPSAPRTEDEGFTGGCHFITRAINTMHPISGIVAPPDVGELATTHRGKGQIQLRQSSNLHLIGALGSPNTSSDITCPTIAPDMQRICTAQDELLKFWRVFWPSVSPQRAECSTPPPVSLLEDELR</sequence>
<feature type="region of interest" description="Disordered" evidence="7">
    <location>
        <begin position="1"/>
        <end position="53"/>
    </location>
</feature>
<evidence type="ECO:0000256" key="2">
    <source>
        <dbReference type="ARBA" id="ARBA00022618"/>
    </source>
</evidence>
<dbReference type="InterPro" id="IPR033010">
    <property type="entry name" value="Cdc20/Fizzy"/>
</dbReference>
<dbReference type="PANTHER" id="PTHR19918">
    <property type="entry name" value="CELL DIVISION CYCLE 20 CDC20 FIZZY -RELATED"/>
    <property type="match status" value="1"/>
</dbReference>
<dbReference type="SUPFAM" id="SSF50978">
    <property type="entry name" value="WD40 repeat-like"/>
    <property type="match status" value="1"/>
</dbReference>
<feature type="repeat" description="WD" evidence="6">
    <location>
        <begin position="370"/>
        <end position="412"/>
    </location>
</feature>
<comment type="caution">
    <text evidence="8">The sequence shown here is derived from an EMBL/GenBank/DDBJ whole genome shotgun (WGS) entry which is preliminary data.</text>
</comment>
<dbReference type="Proteomes" id="UP000266743">
    <property type="component" value="Chromosome 10"/>
</dbReference>
<dbReference type="PANTHER" id="PTHR19918:SF8">
    <property type="entry name" value="FI02843P"/>
    <property type="match status" value="1"/>
</dbReference>
<name>A0A3L6KWC3_9TRYP</name>
<accession>A0A3L6KWC3</accession>
<evidence type="ECO:0000256" key="3">
    <source>
        <dbReference type="ARBA" id="ARBA00022737"/>
    </source>
</evidence>
<dbReference type="GO" id="GO:0051301">
    <property type="term" value="P:cell division"/>
    <property type="evidence" value="ECO:0007669"/>
    <property type="project" value="UniProtKB-KW"/>
</dbReference>
<dbReference type="EMBL" id="QSBY01000010">
    <property type="protein sequence ID" value="RHW68684.1"/>
    <property type="molecule type" value="Genomic_DNA"/>
</dbReference>
<dbReference type="GO" id="GO:0005680">
    <property type="term" value="C:anaphase-promoting complex"/>
    <property type="evidence" value="ECO:0007669"/>
    <property type="project" value="TreeGrafter"/>
</dbReference>
<proteinExistence type="predicted"/>
<reference evidence="8 9" key="1">
    <citation type="submission" date="2018-09" db="EMBL/GenBank/DDBJ databases">
        <title>whole genome sequence of T. equiperdum IVM-t1 strain.</title>
        <authorList>
            <person name="Suganuma K."/>
        </authorList>
    </citation>
    <scope>NUCLEOTIDE SEQUENCE [LARGE SCALE GENOMIC DNA]</scope>
    <source>
        <strain evidence="8 9">IVM-t1</strain>
    </source>
</reference>
<dbReference type="GO" id="GO:1905786">
    <property type="term" value="P:positive regulation of anaphase-promoting complex-dependent catabolic process"/>
    <property type="evidence" value="ECO:0007669"/>
    <property type="project" value="TreeGrafter"/>
</dbReference>
<protein>
    <submittedName>
        <fullName evidence="8">Putative WD40 repeat protein</fullName>
    </submittedName>
</protein>
<evidence type="ECO:0000256" key="1">
    <source>
        <dbReference type="ARBA" id="ARBA00022574"/>
    </source>
</evidence>
<dbReference type="Gene3D" id="2.130.10.10">
    <property type="entry name" value="YVTN repeat-like/Quinoprotein amine dehydrogenase"/>
    <property type="match status" value="1"/>
</dbReference>
<dbReference type="GO" id="GO:0031145">
    <property type="term" value="P:anaphase-promoting complex-dependent catabolic process"/>
    <property type="evidence" value="ECO:0007669"/>
    <property type="project" value="TreeGrafter"/>
</dbReference>
<evidence type="ECO:0000256" key="4">
    <source>
        <dbReference type="ARBA" id="ARBA00022776"/>
    </source>
</evidence>
<keyword evidence="3" id="KW-0677">Repeat</keyword>
<evidence type="ECO:0000256" key="7">
    <source>
        <dbReference type="SAM" id="MobiDB-lite"/>
    </source>
</evidence>
<feature type="region of interest" description="Disordered" evidence="7">
    <location>
        <begin position="167"/>
        <end position="186"/>
    </location>
</feature>
<dbReference type="GO" id="GO:1990757">
    <property type="term" value="F:ubiquitin ligase activator activity"/>
    <property type="evidence" value="ECO:0007669"/>
    <property type="project" value="TreeGrafter"/>
</dbReference>
<dbReference type="GO" id="GO:0010997">
    <property type="term" value="F:anaphase-promoting complex binding"/>
    <property type="evidence" value="ECO:0007669"/>
    <property type="project" value="InterPro"/>
</dbReference>
<evidence type="ECO:0000256" key="6">
    <source>
        <dbReference type="PROSITE-ProRule" id="PRU00221"/>
    </source>
</evidence>
<feature type="compositionally biased region" description="Polar residues" evidence="7">
    <location>
        <begin position="24"/>
        <end position="39"/>
    </location>
</feature>
<evidence type="ECO:0000256" key="5">
    <source>
        <dbReference type="ARBA" id="ARBA00023306"/>
    </source>
</evidence>
<keyword evidence="2" id="KW-0132">Cell division</keyword>